<name>A0A382IP61_9ZZZZ</name>
<protein>
    <submittedName>
        <fullName evidence="1">Uncharacterized protein</fullName>
    </submittedName>
</protein>
<organism evidence="1">
    <name type="scientific">marine metagenome</name>
    <dbReference type="NCBI Taxonomy" id="408172"/>
    <lineage>
        <taxon>unclassified sequences</taxon>
        <taxon>metagenomes</taxon>
        <taxon>ecological metagenomes</taxon>
    </lineage>
</organism>
<accession>A0A382IP61</accession>
<proteinExistence type="predicted"/>
<evidence type="ECO:0000313" key="1">
    <source>
        <dbReference type="EMBL" id="SVC01049.1"/>
    </source>
</evidence>
<dbReference type="EMBL" id="UINC01068426">
    <property type="protein sequence ID" value="SVC01049.1"/>
    <property type="molecule type" value="Genomic_DNA"/>
</dbReference>
<dbReference type="AlphaFoldDB" id="A0A382IP61"/>
<gene>
    <name evidence="1" type="ORF">METZ01_LOCUS253903</name>
</gene>
<reference evidence="1" key="1">
    <citation type="submission" date="2018-05" db="EMBL/GenBank/DDBJ databases">
        <authorList>
            <person name="Lanie J.A."/>
            <person name="Ng W.-L."/>
            <person name="Kazmierczak K.M."/>
            <person name="Andrzejewski T.M."/>
            <person name="Davidsen T.M."/>
            <person name="Wayne K.J."/>
            <person name="Tettelin H."/>
            <person name="Glass J.I."/>
            <person name="Rusch D."/>
            <person name="Podicherti R."/>
            <person name="Tsui H.-C.T."/>
            <person name="Winkler M.E."/>
        </authorList>
    </citation>
    <scope>NUCLEOTIDE SEQUENCE</scope>
</reference>
<sequence length="27" mass="3342">MILKLYDIKNKFNEKKQRINLVLITHK</sequence>